<dbReference type="KEGG" id="mgg:MPLG2_3924"/>
<evidence type="ECO:0000313" key="2">
    <source>
        <dbReference type="Proteomes" id="UP000238164"/>
    </source>
</evidence>
<gene>
    <name evidence="1" type="ORF">MPLG2_3924</name>
</gene>
<evidence type="ECO:0000313" key="1">
    <source>
        <dbReference type="EMBL" id="SPD88954.1"/>
    </source>
</evidence>
<organism evidence="1 2">
    <name type="scientific">Micropruina glycogenica</name>
    <dbReference type="NCBI Taxonomy" id="75385"/>
    <lineage>
        <taxon>Bacteria</taxon>
        <taxon>Bacillati</taxon>
        <taxon>Actinomycetota</taxon>
        <taxon>Actinomycetes</taxon>
        <taxon>Propionibacteriales</taxon>
        <taxon>Nocardioidaceae</taxon>
        <taxon>Micropruina</taxon>
    </lineage>
</organism>
<accession>A0A2N9JLN2</accession>
<name>A0A2N9JLN2_9ACTN</name>
<dbReference type="AlphaFoldDB" id="A0A2N9JLN2"/>
<dbReference type="Proteomes" id="UP000238164">
    <property type="component" value="Chromosome 1"/>
</dbReference>
<reference evidence="1 2" key="1">
    <citation type="submission" date="2018-02" db="EMBL/GenBank/DDBJ databases">
        <authorList>
            <person name="Cohen D.B."/>
            <person name="Kent A.D."/>
        </authorList>
    </citation>
    <scope>NUCLEOTIDE SEQUENCE [LARGE SCALE GENOMIC DNA]</scope>
    <source>
        <strain evidence="1">1</strain>
    </source>
</reference>
<protein>
    <submittedName>
        <fullName evidence="1">Uncharacterized protein</fullName>
    </submittedName>
</protein>
<sequence>MALSDLRAILTRPLVGRVFNCGLPLQLVSVGLPSGVHVSRRTLLLAGAALPLAGCSTSGQWQAVTLDAAPTALAPLGTGLLIGTAGPALAGPAGAIAVTTSTPYGNEANWVSLASHGERIVGLGTTHGGAHANNRWTTFTGTTTAVTDLDQPFDVFHGWGAGQLVAAVLSGDQPVIVGSWQSPIAGNDVAVWLLDGSRWTRRDSAGTPLASTTTSLVQAAAAEGGTRLMVAGQAIELSPLRTRAMVWTTLDPRGDWAYVELPSTATTTSAQAIATMADGWLVAGRADDQLIAWTITADLNITPVEVPQTPAGDSVQVAGGPDRRALIVAADGARVRALVGHTGSWQSSTLPGTSVVAAAWSDAPAVITRAEQGTTLYRLR</sequence>
<dbReference type="EMBL" id="LT985188">
    <property type="protein sequence ID" value="SPD88954.1"/>
    <property type="molecule type" value="Genomic_DNA"/>
</dbReference>
<keyword evidence="2" id="KW-1185">Reference proteome</keyword>
<proteinExistence type="predicted"/>